<evidence type="ECO:0000256" key="1">
    <source>
        <dbReference type="ARBA" id="ARBA00022553"/>
    </source>
</evidence>
<evidence type="ECO:0000256" key="3">
    <source>
        <dbReference type="PROSITE-ProRule" id="PRU00169"/>
    </source>
</evidence>
<keyword evidence="1 3" id="KW-0597">Phosphoprotein</keyword>
<dbReference type="CDD" id="cd17546">
    <property type="entry name" value="REC_hyHK_CKI1_RcsC-like"/>
    <property type="match status" value="1"/>
</dbReference>
<gene>
    <name evidence="5" type="ORF">S7711_07167</name>
</gene>
<evidence type="ECO:0000313" key="6">
    <source>
        <dbReference type="Proteomes" id="UP000028045"/>
    </source>
</evidence>
<dbReference type="SUPFAM" id="SSF52172">
    <property type="entry name" value="CheY-like"/>
    <property type="match status" value="1"/>
</dbReference>
<keyword evidence="6" id="KW-1185">Reference proteome</keyword>
<protein>
    <recommendedName>
        <fullName evidence="4">Response regulatory domain-containing protein</fullName>
    </recommendedName>
</protein>
<dbReference type="PROSITE" id="PS50110">
    <property type="entry name" value="RESPONSE_REGULATORY"/>
    <property type="match status" value="1"/>
</dbReference>
<dbReference type="Gene3D" id="3.40.50.2300">
    <property type="match status" value="1"/>
</dbReference>
<dbReference type="Proteomes" id="UP000028045">
    <property type="component" value="Unassembled WGS sequence"/>
</dbReference>
<dbReference type="InterPro" id="IPR001789">
    <property type="entry name" value="Sig_transdc_resp-reg_receiver"/>
</dbReference>
<evidence type="ECO:0000313" key="5">
    <source>
        <dbReference type="EMBL" id="KEY74564.1"/>
    </source>
</evidence>
<keyword evidence="2" id="KW-0902">Two-component regulatory system</keyword>
<dbReference type="Pfam" id="PF00072">
    <property type="entry name" value="Response_reg"/>
    <property type="match status" value="1"/>
</dbReference>
<dbReference type="SMART" id="SM00448">
    <property type="entry name" value="REC"/>
    <property type="match status" value="1"/>
</dbReference>
<dbReference type="EMBL" id="KL647507">
    <property type="protein sequence ID" value="KEY74564.1"/>
    <property type="molecule type" value="Genomic_DNA"/>
</dbReference>
<name>A0A084BAI5_STACB</name>
<feature type="modified residue" description="4-aspartylphosphate" evidence="3">
    <location>
        <position position="88"/>
    </location>
</feature>
<dbReference type="AlphaFoldDB" id="A0A084BAI5"/>
<feature type="domain" description="Response regulatory" evidence="4">
    <location>
        <begin position="33"/>
        <end position="152"/>
    </location>
</feature>
<dbReference type="PANTHER" id="PTHR45339">
    <property type="entry name" value="HYBRID SIGNAL TRANSDUCTION HISTIDINE KINASE J"/>
    <property type="match status" value="1"/>
</dbReference>
<dbReference type="HOGENOM" id="CLU_1533560_0_0_1"/>
<proteinExistence type="predicted"/>
<organism evidence="5 6">
    <name type="scientific">Stachybotrys chartarum (strain CBS 109288 / IBT 7711)</name>
    <name type="common">Toxic black mold</name>
    <name type="synonym">Stilbospora chartarum</name>
    <dbReference type="NCBI Taxonomy" id="1280523"/>
    <lineage>
        <taxon>Eukaryota</taxon>
        <taxon>Fungi</taxon>
        <taxon>Dikarya</taxon>
        <taxon>Ascomycota</taxon>
        <taxon>Pezizomycotina</taxon>
        <taxon>Sordariomycetes</taxon>
        <taxon>Hypocreomycetidae</taxon>
        <taxon>Hypocreales</taxon>
        <taxon>Stachybotryaceae</taxon>
        <taxon>Stachybotrys</taxon>
    </lineage>
</organism>
<accession>A0A084BAI5</accession>
<evidence type="ECO:0000259" key="4">
    <source>
        <dbReference type="PROSITE" id="PS50110"/>
    </source>
</evidence>
<reference evidence="5 6" key="1">
    <citation type="journal article" date="2014" name="BMC Genomics">
        <title>Comparative genome sequencing reveals chemotype-specific gene clusters in the toxigenic black mold Stachybotrys.</title>
        <authorList>
            <person name="Semeiks J."/>
            <person name="Borek D."/>
            <person name="Otwinowski Z."/>
            <person name="Grishin N.V."/>
        </authorList>
    </citation>
    <scope>NUCLEOTIDE SEQUENCE [LARGE SCALE GENOMIC DNA]</scope>
    <source>
        <strain evidence="6">CBS 109288 / IBT 7711</strain>
    </source>
</reference>
<dbReference type="PANTHER" id="PTHR45339:SF1">
    <property type="entry name" value="HYBRID SIGNAL TRANSDUCTION HISTIDINE KINASE J"/>
    <property type="match status" value="1"/>
</dbReference>
<dbReference type="InterPro" id="IPR011006">
    <property type="entry name" value="CheY-like_superfamily"/>
</dbReference>
<dbReference type="GO" id="GO:0000160">
    <property type="term" value="P:phosphorelay signal transduction system"/>
    <property type="evidence" value="ECO:0007669"/>
    <property type="project" value="UniProtKB-KW"/>
</dbReference>
<dbReference type="OrthoDB" id="303614at2759"/>
<sequence length="175" mass="19998">MSSLFTHNELVQIPVVIPGQLPSYMEIPQEEVRICIAEDHKANRMVFKNILERLDYTNIHMYENGRDAVNGIIKRAEEGEPYHVIFMDILMPVMGGEEATKILRANDAKVIHDVPIISMSAQCDYLPPLGMTDFISKPLELQSMRRIMEDFGRPRRLVETKPISVSGHPLCQPRL</sequence>
<evidence type="ECO:0000256" key="2">
    <source>
        <dbReference type="ARBA" id="ARBA00023012"/>
    </source>
</evidence>